<evidence type="ECO:0000313" key="3">
    <source>
        <dbReference type="Proteomes" id="UP000295701"/>
    </source>
</evidence>
<feature type="transmembrane region" description="Helical" evidence="1">
    <location>
        <begin position="223"/>
        <end position="240"/>
    </location>
</feature>
<feature type="transmembrane region" description="Helical" evidence="1">
    <location>
        <begin position="136"/>
        <end position="154"/>
    </location>
</feature>
<evidence type="ECO:0000313" key="2">
    <source>
        <dbReference type="EMBL" id="TDL81107.1"/>
    </source>
</evidence>
<feature type="transmembrane region" description="Helical" evidence="1">
    <location>
        <begin position="52"/>
        <end position="71"/>
    </location>
</feature>
<keyword evidence="1" id="KW-0472">Membrane</keyword>
<organism evidence="2 3">
    <name type="scientific">Palleronia sediminis</name>
    <dbReference type="NCBI Taxonomy" id="2547833"/>
    <lineage>
        <taxon>Bacteria</taxon>
        <taxon>Pseudomonadati</taxon>
        <taxon>Pseudomonadota</taxon>
        <taxon>Alphaproteobacteria</taxon>
        <taxon>Rhodobacterales</taxon>
        <taxon>Roseobacteraceae</taxon>
        <taxon>Palleronia</taxon>
    </lineage>
</organism>
<keyword evidence="3" id="KW-1185">Reference proteome</keyword>
<feature type="transmembrane region" description="Helical" evidence="1">
    <location>
        <begin position="408"/>
        <end position="431"/>
    </location>
</feature>
<reference evidence="2 3" key="1">
    <citation type="submission" date="2019-03" db="EMBL/GenBank/DDBJ databases">
        <title>Primorskyibacter sp. SS33 isolated from sediments.</title>
        <authorList>
            <person name="Xunke S."/>
        </authorList>
    </citation>
    <scope>NUCLEOTIDE SEQUENCE [LARGE SCALE GENOMIC DNA]</scope>
    <source>
        <strain evidence="2 3">SS33</strain>
    </source>
</reference>
<feature type="transmembrane region" description="Helical" evidence="1">
    <location>
        <begin position="437"/>
        <end position="456"/>
    </location>
</feature>
<protein>
    <submittedName>
        <fullName evidence="2">Uncharacterized protein</fullName>
    </submittedName>
</protein>
<feature type="transmembrane region" description="Helical" evidence="1">
    <location>
        <begin position="91"/>
        <end position="115"/>
    </location>
</feature>
<comment type="caution">
    <text evidence="2">The sequence shown here is derived from an EMBL/GenBank/DDBJ whole genome shotgun (WGS) entry which is preliminary data.</text>
</comment>
<dbReference type="RefSeq" id="WP_133396386.1">
    <property type="nucleotide sequence ID" value="NZ_SNAA01000006.1"/>
</dbReference>
<evidence type="ECO:0000256" key="1">
    <source>
        <dbReference type="SAM" id="Phobius"/>
    </source>
</evidence>
<dbReference type="OrthoDB" id="7010242at2"/>
<keyword evidence="1" id="KW-0812">Transmembrane</keyword>
<feature type="transmembrane region" description="Helical" evidence="1">
    <location>
        <begin position="373"/>
        <end position="396"/>
    </location>
</feature>
<feature type="transmembrane region" description="Helical" evidence="1">
    <location>
        <begin position="294"/>
        <end position="321"/>
    </location>
</feature>
<dbReference type="Proteomes" id="UP000295701">
    <property type="component" value="Unassembled WGS sequence"/>
</dbReference>
<dbReference type="AlphaFoldDB" id="A0A4R6AD47"/>
<keyword evidence="1" id="KW-1133">Transmembrane helix</keyword>
<feature type="transmembrane region" description="Helical" evidence="1">
    <location>
        <begin position="174"/>
        <end position="192"/>
    </location>
</feature>
<feature type="transmembrane region" description="Helical" evidence="1">
    <location>
        <begin position="252"/>
        <end position="282"/>
    </location>
</feature>
<gene>
    <name evidence="2" type="ORF">E2L08_07145</name>
</gene>
<proteinExistence type="predicted"/>
<accession>A0A4R6AD47</accession>
<sequence length="469" mass="48794">MQFVPSTAIVLAVALAMILRGPDRGLSLLFAMLPFGMMAAINLPAVGGTSIVAADLAVVTLVLLVLARPGGTVDLARTMLIERTGVVLSAVLLYAIIATLFLPRVFAGAIEVFSIGRGDGIISRPLRPGNGNLSQLLRLMLSIAAFAAVAAVLTRRPDARAVLRGVQLATGVHVALGLVDIATNAAGLAFLLDPIRTANYSLTLGQKMAGLNRMIGGFPEASAYGYLSLGLFGFWLSYWFTDDGRRGRSGVWLALTTFVLLRGTSSSAYVGAALLLGVFVAIQLRGADFGALRLRAAGIAVIAVAVLPLAVAGMLALYVMVPDVAAFIDRSLLDKLQTSSGVERMSWNAQAFGNFLDTNLMGAGLGSVRASNWLISTLATLGVIGTALMLMFLWRVATLPTADMDRDAGRVAVACKFACAGFLARALVVKATPNLEIAFFVMAGAAVGLCSAAAWARAPASTPRLGAPA</sequence>
<feature type="transmembrane region" description="Helical" evidence="1">
    <location>
        <begin position="26"/>
        <end position="45"/>
    </location>
</feature>
<dbReference type="EMBL" id="SNAA01000006">
    <property type="protein sequence ID" value="TDL81107.1"/>
    <property type="molecule type" value="Genomic_DNA"/>
</dbReference>
<name>A0A4R6AD47_9RHOB</name>